<accession>A0A9P9JKG5</accession>
<dbReference type="Proteomes" id="UP000738349">
    <property type="component" value="Unassembled WGS sequence"/>
</dbReference>
<keyword evidence="1" id="KW-0732">Signal</keyword>
<dbReference type="EMBL" id="JAGMUV010000003">
    <property type="protein sequence ID" value="KAH7166194.1"/>
    <property type="molecule type" value="Genomic_DNA"/>
</dbReference>
<feature type="chain" id="PRO_5040452545" description="Secreted protein" evidence="1">
    <location>
        <begin position="25"/>
        <end position="173"/>
    </location>
</feature>
<evidence type="ECO:0000256" key="1">
    <source>
        <dbReference type="SAM" id="SignalP"/>
    </source>
</evidence>
<feature type="signal peptide" evidence="1">
    <location>
        <begin position="1"/>
        <end position="24"/>
    </location>
</feature>
<gene>
    <name evidence="2" type="ORF">EDB81DRAFT_781695</name>
</gene>
<keyword evidence="3" id="KW-1185">Reference proteome</keyword>
<proteinExistence type="predicted"/>
<evidence type="ECO:0000313" key="3">
    <source>
        <dbReference type="Proteomes" id="UP000738349"/>
    </source>
</evidence>
<evidence type="ECO:0008006" key="4">
    <source>
        <dbReference type="Google" id="ProtNLM"/>
    </source>
</evidence>
<organism evidence="2 3">
    <name type="scientific">Dactylonectria macrodidyma</name>
    <dbReference type="NCBI Taxonomy" id="307937"/>
    <lineage>
        <taxon>Eukaryota</taxon>
        <taxon>Fungi</taxon>
        <taxon>Dikarya</taxon>
        <taxon>Ascomycota</taxon>
        <taxon>Pezizomycotina</taxon>
        <taxon>Sordariomycetes</taxon>
        <taxon>Hypocreomycetidae</taxon>
        <taxon>Hypocreales</taxon>
        <taxon>Nectriaceae</taxon>
        <taxon>Dactylonectria</taxon>
    </lineage>
</organism>
<name>A0A9P9JKG5_9HYPO</name>
<sequence>MSRVQCAATWRCVSVSLCTGLVASAPNADLKPPSALIDHIHLGKYLYRVWPGLGPSCPGASYADGLKPQSSQYLGDATSSPTSPCCVLLCDAVIAIASRSSLRRFFRRIPIHRPANTYWLMLLKRRIHANRIAPSRRAETPNPLLLLEAFSIFHLFHECALPLSTPRFGFQAS</sequence>
<dbReference type="AlphaFoldDB" id="A0A9P9JKG5"/>
<protein>
    <recommendedName>
        <fullName evidence="4">Secreted protein</fullName>
    </recommendedName>
</protein>
<reference evidence="2" key="1">
    <citation type="journal article" date="2021" name="Nat. Commun.">
        <title>Genetic determinants of endophytism in the Arabidopsis root mycobiome.</title>
        <authorList>
            <person name="Mesny F."/>
            <person name="Miyauchi S."/>
            <person name="Thiergart T."/>
            <person name="Pickel B."/>
            <person name="Atanasova L."/>
            <person name="Karlsson M."/>
            <person name="Huettel B."/>
            <person name="Barry K.W."/>
            <person name="Haridas S."/>
            <person name="Chen C."/>
            <person name="Bauer D."/>
            <person name="Andreopoulos W."/>
            <person name="Pangilinan J."/>
            <person name="LaButti K."/>
            <person name="Riley R."/>
            <person name="Lipzen A."/>
            <person name="Clum A."/>
            <person name="Drula E."/>
            <person name="Henrissat B."/>
            <person name="Kohler A."/>
            <person name="Grigoriev I.V."/>
            <person name="Martin F.M."/>
            <person name="Hacquard S."/>
        </authorList>
    </citation>
    <scope>NUCLEOTIDE SEQUENCE</scope>
    <source>
        <strain evidence="2">MPI-CAGE-AT-0147</strain>
    </source>
</reference>
<comment type="caution">
    <text evidence="2">The sequence shown here is derived from an EMBL/GenBank/DDBJ whole genome shotgun (WGS) entry which is preliminary data.</text>
</comment>
<evidence type="ECO:0000313" key="2">
    <source>
        <dbReference type="EMBL" id="KAH7166194.1"/>
    </source>
</evidence>